<sequence>MKLLKVNSPTDSARSQQYPEKHRNLVWECGVMPAAWGDGFVAVWNRSKPKESRKSALDSGDRGGEREKRNVEKNAGGGRSDDEGKSRDRRKEERSSDERRPKREREESPAKKERHRERRFREVKERESPRERDSPRERNWRPPSERPRWSAEERSKFYKDQDLDKGTTRGGYRGGRRSFSGGSRQSGSFAGNQGRYNAGGERDSRQGNWGGDRHNGGDRDSSYRRQPLSYQSKGDRWQHDLFKTVVNVGNSEELEEDPVAKIEALLAS</sequence>
<evidence type="ECO:0000313" key="3">
    <source>
        <dbReference type="Proteomes" id="UP000077202"/>
    </source>
</evidence>
<comment type="caution">
    <text evidence="2">The sequence shown here is derived from an EMBL/GenBank/DDBJ whole genome shotgun (WGS) entry which is preliminary data.</text>
</comment>
<dbReference type="AlphaFoldDB" id="A0A176W590"/>
<feature type="compositionally biased region" description="Polar residues" evidence="1">
    <location>
        <begin position="7"/>
        <end position="18"/>
    </location>
</feature>
<keyword evidence="3" id="KW-1185">Reference proteome</keyword>
<feature type="compositionally biased region" description="Basic and acidic residues" evidence="1">
    <location>
        <begin position="119"/>
        <end position="167"/>
    </location>
</feature>
<organism evidence="2 3">
    <name type="scientific">Marchantia polymorpha subsp. ruderalis</name>
    <dbReference type="NCBI Taxonomy" id="1480154"/>
    <lineage>
        <taxon>Eukaryota</taxon>
        <taxon>Viridiplantae</taxon>
        <taxon>Streptophyta</taxon>
        <taxon>Embryophyta</taxon>
        <taxon>Marchantiophyta</taxon>
        <taxon>Marchantiopsida</taxon>
        <taxon>Marchantiidae</taxon>
        <taxon>Marchantiales</taxon>
        <taxon>Marchantiaceae</taxon>
        <taxon>Marchantia</taxon>
    </lineage>
</organism>
<dbReference type="Proteomes" id="UP000077202">
    <property type="component" value="Unassembled WGS sequence"/>
</dbReference>
<evidence type="ECO:0000313" key="2">
    <source>
        <dbReference type="EMBL" id="OAE27692.1"/>
    </source>
</evidence>
<evidence type="ECO:0000256" key="1">
    <source>
        <dbReference type="SAM" id="MobiDB-lite"/>
    </source>
</evidence>
<dbReference type="EMBL" id="LVLJ01001848">
    <property type="protein sequence ID" value="OAE27692.1"/>
    <property type="molecule type" value="Genomic_DNA"/>
</dbReference>
<protein>
    <submittedName>
        <fullName evidence="2">Uncharacterized protein</fullName>
    </submittedName>
</protein>
<feature type="compositionally biased region" description="Low complexity" evidence="1">
    <location>
        <begin position="177"/>
        <end position="191"/>
    </location>
</feature>
<proteinExistence type="predicted"/>
<name>A0A176W590_MARPO</name>
<feature type="region of interest" description="Disordered" evidence="1">
    <location>
        <begin position="1"/>
        <end position="20"/>
    </location>
</feature>
<feature type="region of interest" description="Disordered" evidence="1">
    <location>
        <begin position="45"/>
        <end position="236"/>
    </location>
</feature>
<reference evidence="2" key="1">
    <citation type="submission" date="2016-03" db="EMBL/GenBank/DDBJ databases">
        <title>Mechanisms controlling the formation of the plant cell surface in tip-growing cells are functionally conserved among land plants.</title>
        <authorList>
            <person name="Honkanen S."/>
            <person name="Jones V.A."/>
            <person name="Morieri G."/>
            <person name="Champion C."/>
            <person name="Hetherington A.J."/>
            <person name="Kelly S."/>
            <person name="Saint-Marcoux D."/>
            <person name="Proust H."/>
            <person name="Prescott H."/>
            <person name="Dolan L."/>
        </authorList>
    </citation>
    <scope>NUCLEOTIDE SEQUENCE [LARGE SCALE GENOMIC DNA]</scope>
    <source>
        <tissue evidence="2">Whole gametophyte</tissue>
    </source>
</reference>
<feature type="compositionally biased region" description="Basic and acidic residues" evidence="1">
    <location>
        <begin position="79"/>
        <end position="111"/>
    </location>
</feature>
<feature type="compositionally biased region" description="Basic and acidic residues" evidence="1">
    <location>
        <begin position="200"/>
        <end position="223"/>
    </location>
</feature>
<gene>
    <name evidence="2" type="ORF">AXG93_1080s1080</name>
</gene>
<accession>A0A176W590</accession>
<feature type="compositionally biased region" description="Basic and acidic residues" evidence="1">
    <location>
        <begin position="48"/>
        <end position="72"/>
    </location>
</feature>